<dbReference type="RefSeq" id="WP_194121227.1">
    <property type="nucleotide sequence ID" value="NZ_JACYGY010000001.1"/>
</dbReference>
<name>A0ABR9WCE5_9BACT</name>
<dbReference type="Pfam" id="PF00293">
    <property type="entry name" value="NUDIX"/>
    <property type="match status" value="1"/>
</dbReference>
<evidence type="ECO:0000259" key="3">
    <source>
        <dbReference type="PROSITE" id="PS51462"/>
    </source>
</evidence>
<gene>
    <name evidence="4" type="ORF">IEE83_14365</name>
</gene>
<dbReference type="PANTHER" id="PTHR43046:SF16">
    <property type="entry name" value="ADP-RIBOSE PYROPHOSPHATASE YJHB-RELATED"/>
    <property type="match status" value="1"/>
</dbReference>
<evidence type="ECO:0000256" key="2">
    <source>
        <dbReference type="ARBA" id="ARBA00022801"/>
    </source>
</evidence>
<proteinExistence type="predicted"/>
<sequence>MDAGKNEITELYGSRLRIRVCGICVADNCILMIRHRFLGDENIFWSPPGGGMQFGESAPETLKREFLEETGLEIEAGELLFVNEFIQPPLHAVELFFQIRNFSGSVITGIDPECSEQNQIIKEVRFMSMEEIKQLPENHVHSLFHNCETIEDVLSLKGYL</sequence>
<dbReference type="GO" id="GO:0016787">
    <property type="term" value="F:hydrolase activity"/>
    <property type="evidence" value="ECO:0007669"/>
    <property type="project" value="UniProtKB-KW"/>
</dbReference>
<dbReference type="InterPro" id="IPR015797">
    <property type="entry name" value="NUDIX_hydrolase-like_dom_sf"/>
</dbReference>
<organism evidence="4 5">
    <name type="scientific">Dyadobacter subterraneus</name>
    <dbReference type="NCBI Taxonomy" id="2773304"/>
    <lineage>
        <taxon>Bacteria</taxon>
        <taxon>Pseudomonadati</taxon>
        <taxon>Bacteroidota</taxon>
        <taxon>Cytophagia</taxon>
        <taxon>Cytophagales</taxon>
        <taxon>Spirosomataceae</taxon>
        <taxon>Dyadobacter</taxon>
    </lineage>
</organism>
<reference evidence="5" key="1">
    <citation type="submission" date="2023-07" db="EMBL/GenBank/DDBJ databases">
        <title>Dyadobacter sp. nov 'subterranea' isolated from contaminted grondwater.</title>
        <authorList>
            <person name="Szabo I."/>
            <person name="Al-Omari J."/>
            <person name="Szerdahelyi S.G."/>
            <person name="Rado J."/>
        </authorList>
    </citation>
    <scope>NUCLEOTIDE SEQUENCE [LARGE SCALE GENOMIC DNA]</scope>
    <source>
        <strain evidence="5">UP-52</strain>
    </source>
</reference>
<feature type="domain" description="Nudix hydrolase" evidence="3">
    <location>
        <begin position="16"/>
        <end position="149"/>
    </location>
</feature>
<evidence type="ECO:0000313" key="5">
    <source>
        <dbReference type="Proteomes" id="UP000634134"/>
    </source>
</evidence>
<dbReference type="InterPro" id="IPR000086">
    <property type="entry name" value="NUDIX_hydrolase_dom"/>
</dbReference>
<dbReference type="PANTHER" id="PTHR43046">
    <property type="entry name" value="GDP-MANNOSE MANNOSYL HYDROLASE"/>
    <property type="match status" value="1"/>
</dbReference>
<dbReference type="Proteomes" id="UP000634134">
    <property type="component" value="Unassembled WGS sequence"/>
</dbReference>
<dbReference type="SUPFAM" id="SSF55811">
    <property type="entry name" value="Nudix"/>
    <property type="match status" value="1"/>
</dbReference>
<comment type="cofactor">
    <cofactor evidence="1">
        <name>Mg(2+)</name>
        <dbReference type="ChEBI" id="CHEBI:18420"/>
    </cofactor>
</comment>
<evidence type="ECO:0000256" key="1">
    <source>
        <dbReference type="ARBA" id="ARBA00001946"/>
    </source>
</evidence>
<protein>
    <submittedName>
        <fullName evidence="4">NUDIX hydrolase</fullName>
    </submittedName>
</protein>
<keyword evidence="5" id="KW-1185">Reference proteome</keyword>
<dbReference type="CDD" id="cd18880">
    <property type="entry name" value="NUDIX_ADPRase"/>
    <property type="match status" value="1"/>
</dbReference>
<dbReference type="Gene3D" id="3.90.79.10">
    <property type="entry name" value="Nucleoside Triphosphate Pyrophosphohydrolase"/>
    <property type="match status" value="1"/>
</dbReference>
<keyword evidence="2 4" id="KW-0378">Hydrolase</keyword>
<comment type="caution">
    <text evidence="4">The sequence shown here is derived from an EMBL/GenBank/DDBJ whole genome shotgun (WGS) entry which is preliminary data.</text>
</comment>
<dbReference type="PROSITE" id="PS00893">
    <property type="entry name" value="NUDIX_BOX"/>
    <property type="match status" value="1"/>
</dbReference>
<evidence type="ECO:0000313" key="4">
    <source>
        <dbReference type="EMBL" id="MBE9463068.1"/>
    </source>
</evidence>
<accession>A0ABR9WCE5</accession>
<dbReference type="EMBL" id="JACYGY010000001">
    <property type="protein sequence ID" value="MBE9463068.1"/>
    <property type="molecule type" value="Genomic_DNA"/>
</dbReference>
<dbReference type="InterPro" id="IPR020084">
    <property type="entry name" value="NUDIX_hydrolase_CS"/>
</dbReference>
<dbReference type="PROSITE" id="PS51462">
    <property type="entry name" value="NUDIX"/>
    <property type="match status" value="1"/>
</dbReference>